<feature type="compositionally biased region" description="Polar residues" evidence="1">
    <location>
        <begin position="31"/>
        <end position="41"/>
    </location>
</feature>
<evidence type="ECO:0000256" key="1">
    <source>
        <dbReference type="SAM" id="MobiDB-lite"/>
    </source>
</evidence>
<keyword evidence="3" id="KW-1185">Reference proteome</keyword>
<sequence>MPSASTNGACTGGPPTVTPANGKVGRADPASSRSARLNHTGSPADVVSNRPADTASTTASGIEPDKAPTTPPIDALDRTQSVSTDAAPQ</sequence>
<comment type="caution">
    <text evidence="2">The sequence shown here is derived from an EMBL/GenBank/DDBJ whole genome shotgun (WGS) entry which is preliminary data.</text>
</comment>
<protein>
    <submittedName>
        <fullName evidence="2">Uncharacterized protein</fullName>
    </submittedName>
</protein>
<reference evidence="2" key="1">
    <citation type="submission" date="2021-01" db="EMBL/GenBank/DDBJ databases">
        <title>Whole genome shotgun sequence of Virgisporangium aurantiacum NBRC 16421.</title>
        <authorList>
            <person name="Komaki H."/>
            <person name="Tamura T."/>
        </authorList>
    </citation>
    <scope>NUCLEOTIDE SEQUENCE</scope>
    <source>
        <strain evidence="2">NBRC 16421</strain>
    </source>
</reference>
<organism evidence="2 3">
    <name type="scientific">Virgisporangium aurantiacum</name>
    <dbReference type="NCBI Taxonomy" id="175570"/>
    <lineage>
        <taxon>Bacteria</taxon>
        <taxon>Bacillati</taxon>
        <taxon>Actinomycetota</taxon>
        <taxon>Actinomycetes</taxon>
        <taxon>Micromonosporales</taxon>
        <taxon>Micromonosporaceae</taxon>
        <taxon>Virgisporangium</taxon>
    </lineage>
</organism>
<feature type="compositionally biased region" description="Polar residues" evidence="1">
    <location>
        <begin position="78"/>
        <end position="89"/>
    </location>
</feature>
<dbReference type="EMBL" id="BOPG01000044">
    <property type="protein sequence ID" value="GIJ58975.1"/>
    <property type="molecule type" value="Genomic_DNA"/>
</dbReference>
<proteinExistence type="predicted"/>
<gene>
    <name evidence="2" type="ORF">Vau01_064910</name>
</gene>
<name>A0A8J4E1N4_9ACTN</name>
<accession>A0A8J4E1N4</accession>
<dbReference type="Proteomes" id="UP000612585">
    <property type="component" value="Unassembled WGS sequence"/>
</dbReference>
<evidence type="ECO:0000313" key="3">
    <source>
        <dbReference type="Proteomes" id="UP000612585"/>
    </source>
</evidence>
<feature type="region of interest" description="Disordered" evidence="1">
    <location>
        <begin position="1"/>
        <end position="89"/>
    </location>
</feature>
<evidence type="ECO:0000313" key="2">
    <source>
        <dbReference type="EMBL" id="GIJ58975.1"/>
    </source>
</evidence>
<dbReference type="AlphaFoldDB" id="A0A8J4E1N4"/>